<name>A0AA45WMN9_9BACL</name>
<reference evidence="3" key="1">
    <citation type="submission" date="2017-05" db="EMBL/GenBank/DDBJ databases">
        <authorList>
            <person name="Varghese N."/>
            <person name="Submissions S."/>
        </authorList>
    </citation>
    <scope>NUCLEOTIDE SEQUENCE</scope>
    <source>
        <strain evidence="3">DSM 45262</strain>
    </source>
</reference>
<accession>A0AA45WMN9</accession>
<dbReference type="InterPro" id="IPR000614">
    <property type="entry name" value="FRMsr_CS"/>
</dbReference>
<dbReference type="SUPFAM" id="SSF55781">
    <property type="entry name" value="GAF domain-like"/>
    <property type="match status" value="1"/>
</dbReference>
<comment type="similarity">
    <text evidence="1">Belongs to the free Met sulfoxide reductase family.</text>
</comment>
<dbReference type="InterPro" id="IPR051330">
    <property type="entry name" value="Phosphatase_reg/MetRdx"/>
</dbReference>
<dbReference type="PANTHER" id="PTHR21021:SF15">
    <property type="entry name" value="FREE METHIONINE-R-SULFOXIDE REDUCTASE"/>
    <property type="match status" value="1"/>
</dbReference>
<protein>
    <submittedName>
        <fullName evidence="3">GAF domain-containing protein</fullName>
    </submittedName>
</protein>
<evidence type="ECO:0000313" key="3">
    <source>
        <dbReference type="EMBL" id="SMP14563.1"/>
    </source>
</evidence>
<dbReference type="RefSeq" id="WP_102993140.1">
    <property type="nucleotide sequence ID" value="NZ_FXTU01000002.1"/>
</dbReference>
<dbReference type="EMBL" id="FXTU01000002">
    <property type="protein sequence ID" value="SMP14563.1"/>
    <property type="molecule type" value="Genomic_DNA"/>
</dbReference>
<comment type="caution">
    <text evidence="3">The sequence shown here is derived from an EMBL/GenBank/DDBJ whole genome shotgun (WGS) entry which is preliminary data.</text>
</comment>
<dbReference type="GO" id="GO:0033745">
    <property type="term" value="F:L-methionine-(R)-S-oxide reductase activity"/>
    <property type="evidence" value="ECO:0007669"/>
    <property type="project" value="TreeGrafter"/>
</dbReference>
<feature type="domain" description="GAF" evidence="2">
    <location>
        <begin position="10"/>
        <end position="165"/>
    </location>
</feature>
<keyword evidence="4" id="KW-1185">Reference proteome</keyword>
<proteinExistence type="inferred from homology"/>
<dbReference type="InterPro" id="IPR003018">
    <property type="entry name" value="GAF"/>
</dbReference>
<sequence>MFTFEKAAGDKQTRLNSIVNQVAHLIDGERDWLANLSNTASHLYHTLGEVNWVGFYLMKGNELVLGPFHGLPACIRIPVGKGVCGTAVQEAKTLLVEDVHAFPGHIACDAATRSEMVIPLKVDGRIIGVLDIDSPVTSRFDDIDRAALEQVAELLCQGCDWSSLLK</sequence>
<dbReference type="SMART" id="SM00065">
    <property type="entry name" value="GAF"/>
    <property type="match status" value="1"/>
</dbReference>
<dbReference type="InterPro" id="IPR029016">
    <property type="entry name" value="GAF-like_dom_sf"/>
</dbReference>
<dbReference type="Pfam" id="PF01590">
    <property type="entry name" value="GAF"/>
    <property type="match status" value="1"/>
</dbReference>
<evidence type="ECO:0000256" key="1">
    <source>
        <dbReference type="ARBA" id="ARBA00038454"/>
    </source>
</evidence>
<dbReference type="GO" id="GO:0005829">
    <property type="term" value="C:cytosol"/>
    <property type="evidence" value="ECO:0007669"/>
    <property type="project" value="TreeGrafter"/>
</dbReference>
<dbReference type="PROSITE" id="PS01320">
    <property type="entry name" value="UPF0067"/>
    <property type="match status" value="1"/>
</dbReference>
<gene>
    <name evidence="3" type="ORF">SAMN06265361_102588</name>
</gene>
<evidence type="ECO:0000259" key="2">
    <source>
        <dbReference type="SMART" id="SM00065"/>
    </source>
</evidence>
<dbReference type="FunFam" id="3.30.450.40:FF:000008">
    <property type="entry name" value="GAF domain-containing proteins"/>
    <property type="match status" value="1"/>
</dbReference>
<dbReference type="AlphaFoldDB" id="A0AA45WMN9"/>
<dbReference type="PANTHER" id="PTHR21021">
    <property type="entry name" value="GAF/PUTATIVE CYTOSKELETAL PROTEIN"/>
    <property type="match status" value="1"/>
</dbReference>
<dbReference type="Gene3D" id="3.30.450.40">
    <property type="match status" value="1"/>
</dbReference>
<evidence type="ECO:0000313" key="4">
    <source>
        <dbReference type="Proteomes" id="UP001157946"/>
    </source>
</evidence>
<dbReference type="Proteomes" id="UP001157946">
    <property type="component" value="Unassembled WGS sequence"/>
</dbReference>
<organism evidence="3 4">
    <name type="scientific">Laceyella tengchongensis</name>
    <dbReference type="NCBI Taxonomy" id="574699"/>
    <lineage>
        <taxon>Bacteria</taxon>
        <taxon>Bacillati</taxon>
        <taxon>Bacillota</taxon>
        <taxon>Bacilli</taxon>
        <taxon>Bacillales</taxon>
        <taxon>Thermoactinomycetaceae</taxon>
        <taxon>Laceyella</taxon>
    </lineage>
</organism>